<dbReference type="PANTHER" id="PTHR30474:SF2">
    <property type="entry name" value="PEPTIDOGLYCAN GLYCOSYLTRANSFERASE FTSW-RELATED"/>
    <property type="match status" value="1"/>
</dbReference>
<evidence type="ECO:0000256" key="2">
    <source>
        <dbReference type="ARBA" id="ARBA00022676"/>
    </source>
</evidence>
<evidence type="ECO:0000256" key="7">
    <source>
        <dbReference type="ARBA" id="ARBA00022989"/>
    </source>
</evidence>
<feature type="transmembrane region" description="Helical" evidence="16">
    <location>
        <begin position="268"/>
        <end position="293"/>
    </location>
</feature>
<gene>
    <name evidence="17" type="ORF">A2725_04010</name>
</gene>
<feature type="transmembrane region" description="Helical" evidence="16">
    <location>
        <begin position="108"/>
        <end position="131"/>
    </location>
</feature>
<evidence type="ECO:0000256" key="12">
    <source>
        <dbReference type="ARBA" id="ARBA00041185"/>
    </source>
</evidence>
<feature type="transmembrane region" description="Helical" evidence="16">
    <location>
        <begin position="342"/>
        <end position="363"/>
    </location>
</feature>
<keyword evidence="7 16" id="KW-1133">Transmembrane helix</keyword>
<dbReference type="GO" id="GO:0009252">
    <property type="term" value="P:peptidoglycan biosynthetic process"/>
    <property type="evidence" value="ECO:0007669"/>
    <property type="project" value="UniProtKB-KW"/>
</dbReference>
<evidence type="ECO:0000313" key="18">
    <source>
        <dbReference type="Proteomes" id="UP000177067"/>
    </source>
</evidence>
<evidence type="ECO:0000256" key="4">
    <source>
        <dbReference type="ARBA" id="ARBA00022692"/>
    </source>
</evidence>
<evidence type="ECO:0000256" key="3">
    <source>
        <dbReference type="ARBA" id="ARBA00022679"/>
    </source>
</evidence>
<dbReference type="PANTHER" id="PTHR30474">
    <property type="entry name" value="CELL CYCLE PROTEIN"/>
    <property type="match status" value="1"/>
</dbReference>
<evidence type="ECO:0000256" key="10">
    <source>
        <dbReference type="ARBA" id="ARBA00033270"/>
    </source>
</evidence>
<keyword evidence="5" id="KW-0133">Cell shape</keyword>
<evidence type="ECO:0000256" key="16">
    <source>
        <dbReference type="SAM" id="Phobius"/>
    </source>
</evidence>
<evidence type="ECO:0000256" key="13">
    <source>
        <dbReference type="ARBA" id="ARBA00041418"/>
    </source>
</evidence>
<dbReference type="EC" id="2.4.99.28" evidence="14"/>
<dbReference type="GO" id="GO:0015648">
    <property type="term" value="F:lipid-linked peptidoglycan transporter activity"/>
    <property type="evidence" value="ECO:0007669"/>
    <property type="project" value="TreeGrafter"/>
</dbReference>
<evidence type="ECO:0000256" key="1">
    <source>
        <dbReference type="ARBA" id="ARBA00004141"/>
    </source>
</evidence>
<evidence type="ECO:0000256" key="15">
    <source>
        <dbReference type="ARBA" id="ARBA00049902"/>
    </source>
</evidence>
<dbReference type="Pfam" id="PF01098">
    <property type="entry name" value="FTSW_RODA_SPOVE"/>
    <property type="match status" value="1"/>
</dbReference>
<name>A0A1F6LHV5_9BACT</name>
<feature type="transmembrane region" description="Helical" evidence="16">
    <location>
        <begin position="76"/>
        <end position="96"/>
    </location>
</feature>
<sequence>MNKANEHKADYVLLIYFIILLAFGLLMLTSASAPLGYNKFGDKYFFIKRQLLVGVLPGVFLFLYFSKFYYKKLAKYAGLIFIVTLLLSFLVFIPGIGSSLNTGAKSWIVIFGYSMQPAEFLKLGMIIFLAYQISRIKDDLTDFKKGFLPTLGLGLIPLALVVLQPDIGTASVLFAILFGILFLGEAKLQHMALLAGAGIGGFVLMIIVAPYRAARFMTFLHPELDQLGVGYHINQAFLAIGSGGWLGRGLWGSVRKYEFLPEVNADSIFAIMAEEIGFLFTVAFIVLIMLICFRGLRIAKNAPDVFSKLLVSGIIIWFVSQSFFNIAAMVGLMPLTGLPLPFVSHGGTALLIAMVSVGILINVSKYTLE</sequence>
<organism evidence="17 18">
    <name type="scientific">Candidatus Magasanikbacteria bacterium RIFCSPHIGHO2_01_FULL_33_34</name>
    <dbReference type="NCBI Taxonomy" id="1798671"/>
    <lineage>
        <taxon>Bacteria</taxon>
        <taxon>Candidatus Magasanikiibacteriota</taxon>
    </lineage>
</organism>
<feature type="transmembrane region" description="Helical" evidence="16">
    <location>
        <begin position="143"/>
        <end position="161"/>
    </location>
</feature>
<reference evidence="17 18" key="1">
    <citation type="journal article" date="2016" name="Nat. Commun.">
        <title>Thousands of microbial genomes shed light on interconnected biogeochemical processes in an aquifer system.</title>
        <authorList>
            <person name="Anantharaman K."/>
            <person name="Brown C.T."/>
            <person name="Hug L.A."/>
            <person name="Sharon I."/>
            <person name="Castelle C.J."/>
            <person name="Probst A.J."/>
            <person name="Thomas B.C."/>
            <person name="Singh A."/>
            <person name="Wilkins M.J."/>
            <person name="Karaoz U."/>
            <person name="Brodie E.L."/>
            <person name="Williams K.H."/>
            <person name="Hubbard S.S."/>
            <person name="Banfield J.F."/>
        </authorList>
    </citation>
    <scope>NUCLEOTIDE SEQUENCE [LARGE SCALE GENOMIC DNA]</scope>
</reference>
<comment type="similarity">
    <text evidence="11">Belongs to the SEDS family. FtsW subfamily.</text>
</comment>
<feature type="transmembrane region" description="Helical" evidence="16">
    <location>
        <begin position="191"/>
        <end position="211"/>
    </location>
</feature>
<dbReference type="GO" id="GO:0008955">
    <property type="term" value="F:peptidoglycan glycosyltransferase activity"/>
    <property type="evidence" value="ECO:0007669"/>
    <property type="project" value="UniProtKB-EC"/>
</dbReference>
<evidence type="ECO:0000256" key="5">
    <source>
        <dbReference type="ARBA" id="ARBA00022960"/>
    </source>
</evidence>
<dbReference type="GO" id="GO:0008360">
    <property type="term" value="P:regulation of cell shape"/>
    <property type="evidence" value="ECO:0007669"/>
    <property type="project" value="UniProtKB-KW"/>
</dbReference>
<proteinExistence type="inferred from homology"/>
<dbReference type="Proteomes" id="UP000177067">
    <property type="component" value="Unassembled WGS sequence"/>
</dbReference>
<dbReference type="AlphaFoldDB" id="A0A1F6LHV5"/>
<keyword evidence="8 16" id="KW-0472">Membrane</keyword>
<keyword evidence="6" id="KW-0573">Peptidoglycan synthesis</keyword>
<feature type="transmembrane region" description="Helical" evidence="16">
    <location>
        <begin position="167"/>
        <end position="184"/>
    </location>
</feature>
<dbReference type="EMBL" id="MFPS01000008">
    <property type="protein sequence ID" value="OGH58885.1"/>
    <property type="molecule type" value="Genomic_DNA"/>
</dbReference>
<dbReference type="InterPro" id="IPR001182">
    <property type="entry name" value="FtsW/RodA"/>
</dbReference>
<comment type="catalytic activity">
    <reaction evidence="15">
        <text>[GlcNAc-(1-&gt;4)-Mur2Ac(oyl-L-Ala-gamma-D-Glu-L-Lys-D-Ala-D-Ala)](n)-di-trans,octa-cis-undecaprenyl diphosphate + beta-D-GlcNAc-(1-&gt;4)-Mur2Ac(oyl-L-Ala-gamma-D-Glu-L-Lys-D-Ala-D-Ala)-di-trans,octa-cis-undecaprenyl diphosphate = [GlcNAc-(1-&gt;4)-Mur2Ac(oyl-L-Ala-gamma-D-Glu-L-Lys-D-Ala-D-Ala)](n+1)-di-trans,octa-cis-undecaprenyl diphosphate + di-trans,octa-cis-undecaprenyl diphosphate + H(+)</text>
        <dbReference type="Rhea" id="RHEA:23708"/>
        <dbReference type="Rhea" id="RHEA-COMP:9602"/>
        <dbReference type="Rhea" id="RHEA-COMP:9603"/>
        <dbReference type="ChEBI" id="CHEBI:15378"/>
        <dbReference type="ChEBI" id="CHEBI:58405"/>
        <dbReference type="ChEBI" id="CHEBI:60033"/>
        <dbReference type="ChEBI" id="CHEBI:78435"/>
        <dbReference type="EC" id="2.4.99.28"/>
    </reaction>
</comment>
<feature type="transmembrane region" description="Helical" evidence="16">
    <location>
        <begin position="305"/>
        <end position="330"/>
    </location>
</feature>
<dbReference type="GO" id="GO:0005886">
    <property type="term" value="C:plasma membrane"/>
    <property type="evidence" value="ECO:0007669"/>
    <property type="project" value="TreeGrafter"/>
</dbReference>
<comment type="subcellular location">
    <subcellularLocation>
        <location evidence="1">Membrane</location>
        <topology evidence="1">Multi-pass membrane protein</topology>
    </subcellularLocation>
</comment>
<dbReference type="GO" id="GO:0051301">
    <property type="term" value="P:cell division"/>
    <property type="evidence" value="ECO:0007669"/>
    <property type="project" value="InterPro"/>
</dbReference>
<accession>A0A1F6LHV5</accession>
<evidence type="ECO:0000256" key="11">
    <source>
        <dbReference type="ARBA" id="ARBA00038053"/>
    </source>
</evidence>
<dbReference type="GO" id="GO:0032153">
    <property type="term" value="C:cell division site"/>
    <property type="evidence" value="ECO:0007669"/>
    <property type="project" value="TreeGrafter"/>
</dbReference>
<comment type="caution">
    <text evidence="17">The sequence shown here is derived from an EMBL/GenBank/DDBJ whole genome shotgun (WGS) entry which is preliminary data.</text>
</comment>
<evidence type="ECO:0000313" key="17">
    <source>
        <dbReference type="EMBL" id="OGH58885.1"/>
    </source>
</evidence>
<evidence type="ECO:0000256" key="14">
    <source>
        <dbReference type="ARBA" id="ARBA00044770"/>
    </source>
</evidence>
<evidence type="ECO:0000256" key="8">
    <source>
        <dbReference type="ARBA" id="ARBA00023136"/>
    </source>
</evidence>
<keyword evidence="4 16" id="KW-0812">Transmembrane</keyword>
<evidence type="ECO:0000256" key="6">
    <source>
        <dbReference type="ARBA" id="ARBA00022984"/>
    </source>
</evidence>
<evidence type="ECO:0000256" key="9">
    <source>
        <dbReference type="ARBA" id="ARBA00032370"/>
    </source>
</evidence>
<keyword evidence="3" id="KW-0808">Transferase</keyword>
<keyword evidence="2" id="KW-0328">Glycosyltransferase</keyword>
<feature type="transmembrane region" description="Helical" evidence="16">
    <location>
        <begin position="45"/>
        <end position="64"/>
    </location>
</feature>
<protein>
    <recommendedName>
        <fullName evidence="12">Probable peptidoglycan glycosyltransferase FtsW</fullName>
        <ecNumber evidence="14">2.4.99.28</ecNumber>
    </recommendedName>
    <alternativeName>
        <fullName evidence="13">Cell division protein FtsW</fullName>
    </alternativeName>
    <alternativeName>
        <fullName evidence="10">Cell wall polymerase</fullName>
    </alternativeName>
    <alternativeName>
        <fullName evidence="9">Peptidoglycan polymerase</fullName>
    </alternativeName>
</protein>
<feature type="transmembrane region" description="Helical" evidence="16">
    <location>
        <begin position="12"/>
        <end position="33"/>
    </location>
</feature>